<evidence type="ECO:0000259" key="3">
    <source>
        <dbReference type="PROSITE" id="PS50162"/>
    </source>
</evidence>
<proteinExistence type="predicted"/>
<dbReference type="SUPFAM" id="SSF52540">
    <property type="entry name" value="P-loop containing nucleoside triphosphate hydrolases"/>
    <property type="match status" value="1"/>
</dbReference>
<dbReference type="PROSITE" id="PS50162">
    <property type="entry name" value="RECA_2"/>
    <property type="match status" value="1"/>
</dbReference>
<feature type="domain" description="RecA family profile 1" evidence="3">
    <location>
        <begin position="89"/>
        <end position="275"/>
    </location>
</feature>
<dbReference type="GO" id="GO:0000400">
    <property type="term" value="F:four-way junction DNA binding"/>
    <property type="evidence" value="ECO:0007669"/>
    <property type="project" value="TreeGrafter"/>
</dbReference>
<dbReference type="GO" id="GO:0071140">
    <property type="term" value="P:resolution of mitotic recombination intermediates"/>
    <property type="evidence" value="ECO:0007669"/>
    <property type="project" value="TreeGrafter"/>
</dbReference>
<gene>
    <name evidence="4" type="ORF">LOD99_13731</name>
</gene>
<evidence type="ECO:0000313" key="4">
    <source>
        <dbReference type="EMBL" id="KAI6661008.1"/>
    </source>
</evidence>
<accession>A0AAV7KIF6</accession>
<dbReference type="InterPro" id="IPR020588">
    <property type="entry name" value="RecA_ATP-bd"/>
</dbReference>
<keyword evidence="1" id="KW-0547">Nucleotide-binding</keyword>
<dbReference type="GO" id="GO:0005657">
    <property type="term" value="C:replication fork"/>
    <property type="evidence" value="ECO:0007669"/>
    <property type="project" value="TreeGrafter"/>
</dbReference>
<dbReference type="AlphaFoldDB" id="A0AAV7KIF6"/>
<evidence type="ECO:0000256" key="2">
    <source>
        <dbReference type="ARBA" id="ARBA00022840"/>
    </source>
</evidence>
<dbReference type="GO" id="GO:0033065">
    <property type="term" value="C:Rad51C-XRCC3 complex"/>
    <property type="evidence" value="ECO:0007669"/>
    <property type="project" value="TreeGrafter"/>
</dbReference>
<dbReference type="GO" id="GO:0140664">
    <property type="term" value="F:ATP-dependent DNA damage sensor activity"/>
    <property type="evidence" value="ECO:0007669"/>
    <property type="project" value="InterPro"/>
</dbReference>
<keyword evidence="5" id="KW-1185">Reference proteome</keyword>
<dbReference type="EMBL" id="JAKMXF010000022">
    <property type="protein sequence ID" value="KAI6661008.1"/>
    <property type="molecule type" value="Genomic_DNA"/>
</dbReference>
<dbReference type="PIRSF" id="PIRSF005856">
    <property type="entry name" value="Rad51"/>
    <property type="match status" value="1"/>
</dbReference>
<dbReference type="Pfam" id="PF08423">
    <property type="entry name" value="Rad51"/>
    <property type="match status" value="1"/>
</dbReference>
<dbReference type="GO" id="GO:0000722">
    <property type="term" value="P:telomere maintenance via recombination"/>
    <property type="evidence" value="ECO:0007669"/>
    <property type="project" value="TreeGrafter"/>
</dbReference>
<evidence type="ECO:0000256" key="1">
    <source>
        <dbReference type="ARBA" id="ARBA00022741"/>
    </source>
</evidence>
<dbReference type="InterPro" id="IPR027417">
    <property type="entry name" value="P-loop_NTPase"/>
</dbReference>
<dbReference type="InterPro" id="IPR016467">
    <property type="entry name" value="DNA_recomb/repair_RecA-like"/>
</dbReference>
<reference evidence="4 5" key="1">
    <citation type="journal article" date="2023" name="BMC Biol.">
        <title>The compact genome of the sponge Oopsacas minuta (Hexactinellida) is lacking key metazoan core genes.</title>
        <authorList>
            <person name="Santini S."/>
            <person name="Schenkelaars Q."/>
            <person name="Jourda C."/>
            <person name="Duchesne M."/>
            <person name="Belahbib H."/>
            <person name="Rocher C."/>
            <person name="Selva M."/>
            <person name="Riesgo A."/>
            <person name="Vervoort M."/>
            <person name="Leys S.P."/>
            <person name="Kodjabachian L."/>
            <person name="Le Bivic A."/>
            <person name="Borchiellini C."/>
            <person name="Claverie J.M."/>
            <person name="Renard E."/>
        </authorList>
    </citation>
    <scope>NUCLEOTIDE SEQUENCE [LARGE SCALE GENOMIC DNA]</scope>
    <source>
        <strain evidence="4">SPO-2</strain>
    </source>
</reference>
<organism evidence="4 5">
    <name type="scientific">Oopsacas minuta</name>
    <dbReference type="NCBI Taxonomy" id="111878"/>
    <lineage>
        <taxon>Eukaryota</taxon>
        <taxon>Metazoa</taxon>
        <taxon>Porifera</taxon>
        <taxon>Hexactinellida</taxon>
        <taxon>Hexasterophora</taxon>
        <taxon>Lyssacinosida</taxon>
        <taxon>Leucopsacidae</taxon>
        <taxon>Oopsacas</taxon>
    </lineage>
</organism>
<dbReference type="PANTHER" id="PTHR46487">
    <property type="entry name" value="DNA REPAIR PROTEIN XRCC3"/>
    <property type="match status" value="1"/>
</dbReference>
<sequence length="356" mass="39249">MSGSDRLTGGEPIKIVADSLIQTEIIQQLNSAGITDIKDIILGSIPDIARRSRLSESELRRIRHSLSKRVSLNCNLGISLSLLTPSSTLQNKLSTGSACLDSVLGGGIIYPGLVEIAGESGAGKTQLCLQLAISTQLPVEMNGVGSDRSIAYICTEDHFPSMRFKELVEARSALLYKHRQVPVDKSLFEEFSDRVYIEKADTSSGLEHYLNRWIPKLAAEKKLGIVIVDSIAGALRDEFMVNTNSLRTETLWRIAKLLRSISFNYNIPVVCTNQVTANIDNSDLSSRGPNKAALGLIWSNVLNERYVLCKREVLKFDIDESECSTTTERLFSVELSSHLPNITYSYVINAKGIKLV</sequence>
<dbReference type="Proteomes" id="UP001165289">
    <property type="component" value="Unassembled WGS sequence"/>
</dbReference>
<dbReference type="GO" id="GO:0005524">
    <property type="term" value="F:ATP binding"/>
    <property type="evidence" value="ECO:0007669"/>
    <property type="project" value="UniProtKB-KW"/>
</dbReference>
<protein>
    <submittedName>
        <fullName evidence="4">DNA repair protein XRCC3-like</fullName>
    </submittedName>
</protein>
<dbReference type="GO" id="GO:0045003">
    <property type="term" value="P:double-strand break repair via synthesis-dependent strand annealing"/>
    <property type="evidence" value="ECO:0007669"/>
    <property type="project" value="TreeGrafter"/>
</dbReference>
<dbReference type="PANTHER" id="PTHR46487:SF1">
    <property type="entry name" value="DNA REPAIR PROTEIN XRCC3"/>
    <property type="match status" value="1"/>
</dbReference>
<keyword evidence="2" id="KW-0067">ATP-binding</keyword>
<evidence type="ECO:0000313" key="5">
    <source>
        <dbReference type="Proteomes" id="UP001165289"/>
    </source>
</evidence>
<comment type="caution">
    <text evidence="4">The sequence shown here is derived from an EMBL/GenBank/DDBJ whole genome shotgun (WGS) entry which is preliminary data.</text>
</comment>
<dbReference type="GO" id="GO:0090656">
    <property type="term" value="P:t-circle formation"/>
    <property type="evidence" value="ECO:0007669"/>
    <property type="project" value="TreeGrafter"/>
</dbReference>
<dbReference type="Gene3D" id="3.40.50.300">
    <property type="entry name" value="P-loop containing nucleotide triphosphate hydrolases"/>
    <property type="match status" value="1"/>
</dbReference>
<name>A0AAV7KIF6_9METZ</name>
<dbReference type="InterPro" id="IPR013632">
    <property type="entry name" value="Rad51_C"/>
</dbReference>